<gene>
    <name evidence="3" type="ORF">H4R18_003164</name>
</gene>
<keyword evidence="1" id="KW-0732">Signal</keyword>
<dbReference type="InterPro" id="IPR053257">
    <property type="entry name" value="Cu-only_SOD"/>
</dbReference>
<accession>A0A9W8H9Q1</accession>
<feature type="chain" id="PRO_5040923700" description="Superoxide dismutase copper/zinc binding domain-containing protein" evidence="1">
    <location>
        <begin position="20"/>
        <end position="187"/>
    </location>
</feature>
<name>A0A9W8H9Q1_9FUNG</name>
<dbReference type="OrthoDB" id="159229at2759"/>
<dbReference type="InterPro" id="IPR001424">
    <property type="entry name" value="SOD_Cu_Zn_dom"/>
</dbReference>
<proteinExistence type="predicted"/>
<dbReference type="Gene3D" id="2.60.40.200">
    <property type="entry name" value="Superoxide dismutase, copper/zinc binding domain"/>
    <property type="match status" value="1"/>
</dbReference>
<evidence type="ECO:0000313" key="4">
    <source>
        <dbReference type="Proteomes" id="UP001140217"/>
    </source>
</evidence>
<dbReference type="SUPFAM" id="SSF49329">
    <property type="entry name" value="Cu,Zn superoxide dismutase-like"/>
    <property type="match status" value="1"/>
</dbReference>
<dbReference type="PANTHER" id="PTHR20910">
    <property type="entry name" value="AGAP001623-PA"/>
    <property type="match status" value="1"/>
</dbReference>
<dbReference type="Proteomes" id="UP001140217">
    <property type="component" value="Unassembled WGS sequence"/>
</dbReference>
<protein>
    <recommendedName>
        <fullName evidence="2">Superoxide dismutase copper/zinc binding domain-containing protein</fullName>
    </recommendedName>
</protein>
<organism evidence="3 4">
    <name type="scientific">Coemansia javaensis</name>
    <dbReference type="NCBI Taxonomy" id="2761396"/>
    <lineage>
        <taxon>Eukaryota</taxon>
        <taxon>Fungi</taxon>
        <taxon>Fungi incertae sedis</taxon>
        <taxon>Zoopagomycota</taxon>
        <taxon>Kickxellomycotina</taxon>
        <taxon>Kickxellomycetes</taxon>
        <taxon>Kickxellales</taxon>
        <taxon>Kickxellaceae</taxon>
        <taxon>Coemansia</taxon>
    </lineage>
</organism>
<comment type="caution">
    <text evidence="3">The sequence shown here is derived from an EMBL/GenBank/DDBJ whole genome shotgun (WGS) entry which is preliminary data.</text>
</comment>
<feature type="domain" description="Superoxide dismutase copper/zinc binding" evidence="2">
    <location>
        <begin position="44"/>
        <end position="169"/>
    </location>
</feature>
<dbReference type="Pfam" id="PF00080">
    <property type="entry name" value="Sod_Cu"/>
    <property type="match status" value="1"/>
</dbReference>
<evidence type="ECO:0000256" key="1">
    <source>
        <dbReference type="SAM" id="SignalP"/>
    </source>
</evidence>
<dbReference type="EMBL" id="JANBUL010000119">
    <property type="protein sequence ID" value="KAJ2780966.1"/>
    <property type="molecule type" value="Genomic_DNA"/>
</dbReference>
<evidence type="ECO:0000259" key="2">
    <source>
        <dbReference type="Pfam" id="PF00080"/>
    </source>
</evidence>
<dbReference type="GO" id="GO:0046872">
    <property type="term" value="F:metal ion binding"/>
    <property type="evidence" value="ECO:0007669"/>
    <property type="project" value="InterPro"/>
</dbReference>
<evidence type="ECO:0000313" key="3">
    <source>
        <dbReference type="EMBL" id="KAJ2780966.1"/>
    </source>
</evidence>
<dbReference type="InterPro" id="IPR036423">
    <property type="entry name" value="SOD-like_Cu/Zn_dom_sf"/>
</dbReference>
<dbReference type="PANTHER" id="PTHR20910:SF1">
    <property type="entry name" value="SUPEROXIDE DISMUTASE COPPER_ZINC BINDING DOMAIN-CONTAINING PROTEIN"/>
    <property type="match status" value="1"/>
</dbReference>
<dbReference type="AlphaFoldDB" id="A0A9W8H9Q1"/>
<keyword evidence="4" id="KW-1185">Reference proteome</keyword>
<reference evidence="3" key="1">
    <citation type="submission" date="2022-07" db="EMBL/GenBank/DDBJ databases">
        <title>Phylogenomic reconstructions and comparative analyses of Kickxellomycotina fungi.</title>
        <authorList>
            <person name="Reynolds N.K."/>
            <person name="Stajich J.E."/>
            <person name="Barry K."/>
            <person name="Grigoriev I.V."/>
            <person name="Crous P."/>
            <person name="Smith M.E."/>
        </authorList>
    </citation>
    <scope>NUCLEOTIDE SEQUENCE</scope>
    <source>
        <strain evidence="3">NBRC 105414</strain>
    </source>
</reference>
<dbReference type="GO" id="GO:0006801">
    <property type="term" value="P:superoxide metabolic process"/>
    <property type="evidence" value="ECO:0007669"/>
    <property type="project" value="InterPro"/>
</dbReference>
<feature type="signal peptide" evidence="1">
    <location>
        <begin position="1"/>
        <end position="19"/>
    </location>
</feature>
<sequence>MRLVSLLPALAAAAVVVAGQGLTPTDNPRYVTVAIARPSGNGIRGAVRFTRLADGSGLQLDVQAEGLEGGVQYPYHIHVNPVPASGDCMATGGHLDPDRAKALAGGAYRCDPAQTWTCEAGDLAGIYGNLTADGSGSSKFKTSYRSTVLSFDGRVSVLGHSIVIHAPNNTRLACANIVGYKKADHKM</sequence>